<accession>A0A0P8BEI2</accession>
<name>A0A0P8BEI2_9GAMM</name>
<dbReference type="Proteomes" id="UP000050416">
    <property type="component" value="Unassembled WGS sequence"/>
</dbReference>
<dbReference type="AlphaFoldDB" id="A0A0P8BEI2"/>
<organism evidence="1 2">
    <name type="scientific">Marinobacter excellens HL-55</name>
    <dbReference type="NCBI Taxonomy" id="1305731"/>
    <lineage>
        <taxon>Bacteria</taxon>
        <taxon>Pseudomonadati</taxon>
        <taxon>Pseudomonadota</taxon>
        <taxon>Gammaproteobacteria</taxon>
        <taxon>Pseudomonadales</taxon>
        <taxon>Marinobacteraceae</taxon>
        <taxon>Marinobacter</taxon>
    </lineage>
</organism>
<proteinExistence type="predicted"/>
<sequence length="42" mass="4373">MKVMLAAFVAALIIAFCAPVALNQFGWSSAEQGSSATSVRLD</sequence>
<gene>
    <name evidence="1" type="ORF">HLUCCX14_17385</name>
</gene>
<dbReference type="PATRIC" id="fig|1305731.5.peg.2840"/>
<evidence type="ECO:0000313" key="1">
    <source>
        <dbReference type="EMBL" id="KPQ26734.1"/>
    </source>
</evidence>
<comment type="caution">
    <text evidence="1">The sequence shown here is derived from an EMBL/GenBank/DDBJ whole genome shotgun (WGS) entry which is preliminary data.</text>
</comment>
<evidence type="ECO:0000313" key="2">
    <source>
        <dbReference type="Proteomes" id="UP000050416"/>
    </source>
</evidence>
<protein>
    <submittedName>
        <fullName evidence="1">Uncharacterized protein</fullName>
    </submittedName>
</protein>
<reference evidence="1 2" key="1">
    <citation type="submission" date="2015-09" db="EMBL/GenBank/DDBJ databases">
        <title>Identification and resolution of microdiversity through metagenomic sequencing of parallel consortia.</title>
        <authorList>
            <person name="Nelson W.C."/>
            <person name="Romine M.F."/>
            <person name="Lindemann S.R."/>
        </authorList>
    </citation>
    <scope>NUCLEOTIDE SEQUENCE [LARGE SCALE GENOMIC DNA]</scope>
    <source>
        <strain evidence="1">HL-55</strain>
    </source>
</reference>
<dbReference type="EMBL" id="LJZQ01000044">
    <property type="protein sequence ID" value="KPQ26734.1"/>
    <property type="molecule type" value="Genomic_DNA"/>
</dbReference>